<dbReference type="AlphaFoldDB" id="A0A1G4JLG4"/>
<dbReference type="STRING" id="1230905.A0A1G4JLG4"/>
<dbReference type="InterPro" id="IPR014906">
    <property type="entry name" value="PRP4-like"/>
</dbReference>
<dbReference type="PROSITE" id="PS50082">
    <property type="entry name" value="WD_REPEATS_2"/>
    <property type="match status" value="6"/>
</dbReference>
<dbReference type="InterPro" id="IPR036285">
    <property type="entry name" value="PRP4-like_sf"/>
</dbReference>
<gene>
    <name evidence="5" type="ORF">LAMI_0E04984G</name>
</gene>
<dbReference type="PANTHER" id="PTHR19846:SF0">
    <property type="entry name" value="PRE-MRNA PROCESSING FACTOR 4"/>
    <property type="match status" value="1"/>
</dbReference>
<keyword evidence="1 3" id="KW-0853">WD repeat</keyword>
<dbReference type="GO" id="GO:0030621">
    <property type="term" value="F:U4 snRNA binding"/>
    <property type="evidence" value="ECO:0007669"/>
    <property type="project" value="TreeGrafter"/>
</dbReference>
<evidence type="ECO:0000313" key="5">
    <source>
        <dbReference type="EMBL" id="SCU91169.1"/>
    </source>
</evidence>
<evidence type="ECO:0000259" key="4">
    <source>
        <dbReference type="SMART" id="SM00500"/>
    </source>
</evidence>
<keyword evidence="6" id="KW-1185">Reference proteome</keyword>
<dbReference type="InterPro" id="IPR019775">
    <property type="entry name" value="WD40_repeat_CS"/>
</dbReference>
<dbReference type="InterPro" id="IPR001680">
    <property type="entry name" value="WD40_rpt"/>
</dbReference>
<evidence type="ECO:0000256" key="1">
    <source>
        <dbReference type="ARBA" id="ARBA00022574"/>
    </source>
</evidence>
<feature type="repeat" description="WD" evidence="3">
    <location>
        <begin position="217"/>
        <end position="258"/>
    </location>
</feature>
<feature type="repeat" description="WD" evidence="3">
    <location>
        <begin position="387"/>
        <end position="428"/>
    </location>
</feature>
<dbReference type="PROSITE" id="PS50294">
    <property type="entry name" value="WD_REPEATS_REGION"/>
    <property type="match status" value="5"/>
</dbReference>
<organism evidence="5 6">
    <name type="scientific">Lachancea mirantina</name>
    <dbReference type="NCBI Taxonomy" id="1230905"/>
    <lineage>
        <taxon>Eukaryota</taxon>
        <taxon>Fungi</taxon>
        <taxon>Dikarya</taxon>
        <taxon>Ascomycota</taxon>
        <taxon>Saccharomycotina</taxon>
        <taxon>Saccharomycetes</taxon>
        <taxon>Saccharomycetales</taxon>
        <taxon>Saccharomycetaceae</taxon>
        <taxon>Lachancea</taxon>
    </lineage>
</organism>
<dbReference type="Gene3D" id="4.10.280.110">
    <property type="entry name" value="Pre-mRNA processing factor 4 domain"/>
    <property type="match status" value="1"/>
</dbReference>
<dbReference type="GO" id="GO:0000398">
    <property type="term" value="P:mRNA splicing, via spliceosome"/>
    <property type="evidence" value="ECO:0007669"/>
    <property type="project" value="TreeGrafter"/>
</dbReference>
<dbReference type="EMBL" id="LT598465">
    <property type="protein sequence ID" value="SCU91169.1"/>
    <property type="molecule type" value="Genomic_DNA"/>
</dbReference>
<feature type="repeat" description="WD" evidence="3">
    <location>
        <begin position="261"/>
        <end position="302"/>
    </location>
</feature>
<feature type="repeat" description="WD" evidence="3">
    <location>
        <begin position="345"/>
        <end position="386"/>
    </location>
</feature>
<dbReference type="SUPFAM" id="SSF158230">
    <property type="entry name" value="PRP4-like"/>
    <property type="match status" value="1"/>
</dbReference>
<evidence type="ECO:0000313" key="6">
    <source>
        <dbReference type="Proteomes" id="UP000191024"/>
    </source>
</evidence>
<dbReference type="Gene3D" id="2.130.10.10">
    <property type="entry name" value="YVTN repeat-like/Quinoprotein amine dehydrogenase"/>
    <property type="match status" value="2"/>
</dbReference>
<accession>A0A1G4JLG4</accession>
<dbReference type="PROSITE" id="PS00678">
    <property type="entry name" value="WD_REPEATS_1"/>
    <property type="match status" value="3"/>
</dbReference>
<dbReference type="OrthoDB" id="540662at2759"/>
<dbReference type="InterPro" id="IPR015943">
    <property type="entry name" value="WD40/YVTN_repeat-like_dom_sf"/>
</dbReference>
<dbReference type="GO" id="GO:0046540">
    <property type="term" value="C:U4/U6 x U5 tri-snRNP complex"/>
    <property type="evidence" value="ECO:0007669"/>
    <property type="project" value="TreeGrafter"/>
</dbReference>
<dbReference type="Pfam" id="PF00400">
    <property type="entry name" value="WD40"/>
    <property type="match status" value="6"/>
</dbReference>
<dbReference type="SMART" id="SM00500">
    <property type="entry name" value="SFM"/>
    <property type="match status" value="1"/>
</dbReference>
<keyword evidence="2" id="KW-0677">Repeat</keyword>
<evidence type="ECO:0000256" key="3">
    <source>
        <dbReference type="PROSITE-ProRule" id="PRU00221"/>
    </source>
</evidence>
<dbReference type="InterPro" id="IPR020472">
    <property type="entry name" value="WD40_PAC1"/>
</dbReference>
<dbReference type="SMART" id="SM00320">
    <property type="entry name" value="WD40"/>
    <property type="match status" value="7"/>
</dbReference>
<feature type="repeat" description="WD" evidence="3">
    <location>
        <begin position="429"/>
        <end position="462"/>
    </location>
</feature>
<dbReference type="PANTHER" id="PTHR19846">
    <property type="entry name" value="WD40 REPEAT PROTEIN"/>
    <property type="match status" value="1"/>
</dbReference>
<proteinExistence type="predicted"/>
<dbReference type="Proteomes" id="UP000191024">
    <property type="component" value="Chromosome E"/>
</dbReference>
<feature type="domain" description="Pre-mRNA processing factor 4 (PRP4)-like" evidence="4">
    <location>
        <begin position="48"/>
        <end position="101"/>
    </location>
</feature>
<name>A0A1G4JLG4_9SACH</name>
<evidence type="ECO:0000256" key="2">
    <source>
        <dbReference type="ARBA" id="ARBA00022737"/>
    </source>
</evidence>
<dbReference type="InterPro" id="IPR036322">
    <property type="entry name" value="WD40_repeat_dom_sf"/>
</dbReference>
<feature type="repeat" description="WD" evidence="3">
    <location>
        <begin position="303"/>
        <end position="344"/>
    </location>
</feature>
<dbReference type="FunFam" id="2.130.10.10:FF:000411">
    <property type="entry name" value="U4/U6 small nuclear ribonucleoprotein Prp4"/>
    <property type="match status" value="1"/>
</dbReference>
<dbReference type="PRINTS" id="PR00320">
    <property type="entry name" value="GPROTEINBRPT"/>
</dbReference>
<dbReference type="GO" id="GO:0017070">
    <property type="term" value="F:U6 snRNA binding"/>
    <property type="evidence" value="ECO:0007669"/>
    <property type="project" value="TreeGrafter"/>
</dbReference>
<sequence length="462" mass="52107">MGRTSMGIPDDLRVEIDNKGSNVGDENVRESLQRLEFQRKHRLSVLPTMDDEVQKTLKLLDEPVQVTGEDAAARRSRLAALLASNPEIFQRFMKSRNGETSISEDDGDDEEEFYTPGSYDLVEARRFMIKFSIARARKRLENQRLMYKTLPQTIILHRRQIYEKLQHFRLNASQVASSRPVSVVRVAPTGNLVACASWGGEIKLLDSETLQITTESPNSHTDKIGGLDWSVDGRRLVTGAADRLVKVWDVDGENLKERAILRGHESRVARVRFHPSDRFVGSASFDKTWRLWDVERATELQLQEGHMKEVYCIAFQTDGSLACSAGMDALGLVWDIRCGNSIMSLDGHSRPIYGLDWSPNGYQLATGSADGTIKIWDFRVKTCLESILAHKNIVSEVKFDPSAEFLISSSYDRKVNVFSADNWHKVASLEGHTDKIMCVDLAPDSKTIVSSGWDRSVKTWKL</sequence>
<dbReference type="CDD" id="cd00200">
    <property type="entry name" value="WD40"/>
    <property type="match status" value="1"/>
</dbReference>
<reference evidence="5 6" key="1">
    <citation type="submission" date="2016-03" db="EMBL/GenBank/DDBJ databases">
        <authorList>
            <person name="Devillers H."/>
        </authorList>
    </citation>
    <scope>NUCLEOTIDE SEQUENCE [LARGE SCALE GENOMIC DNA]</scope>
    <source>
        <strain evidence="5">CBS 11717</strain>
    </source>
</reference>
<protein>
    <submittedName>
        <fullName evidence="5">LAMI_0E04984g1_1</fullName>
    </submittedName>
</protein>
<dbReference type="SUPFAM" id="SSF50978">
    <property type="entry name" value="WD40 repeat-like"/>
    <property type="match status" value="1"/>
</dbReference>